<evidence type="ECO:0000256" key="1">
    <source>
        <dbReference type="ARBA" id="ARBA00004196"/>
    </source>
</evidence>
<dbReference type="InterPro" id="IPR050553">
    <property type="entry name" value="Thioredoxin_ResA/DsbE_sf"/>
</dbReference>
<dbReference type="InterPro" id="IPR000866">
    <property type="entry name" value="AhpC/TSA"/>
</dbReference>
<evidence type="ECO:0000313" key="9">
    <source>
        <dbReference type="Proteomes" id="UP000282985"/>
    </source>
</evidence>
<organism evidence="8 9">
    <name type="scientific">Ancylomarina longa</name>
    <dbReference type="NCBI Taxonomy" id="2487017"/>
    <lineage>
        <taxon>Bacteria</taxon>
        <taxon>Pseudomonadati</taxon>
        <taxon>Bacteroidota</taxon>
        <taxon>Bacteroidia</taxon>
        <taxon>Marinilabiliales</taxon>
        <taxon>Marinifilaceae</taxon>
        <taxon>Ancylomarina</taxon>
    </lineage>
</organism>
<dbReference type="EMBL" id="RJJX01000003">
    <property type="protein sequence ID" value="RUT79264.1"/>
    <property type="molecule type" value="Genomic_DNA"/>
</dbReference>
<reference evidence="8 9" key="1">
    <citation type="submission" date="2018-11" db="EMBL/GenBank/DDBJ databases">
        <title>Parancylomarina longa gen. nov., sp. nov., isolated from sediments of southern Okinawa.</title>
        <authorList>
            <person name="Fu T."/>
        </authorList>
    </citation>
    <scope>NUCLEOTIDE SEQUENCE [LARGE SCALE GENOMIC DNA]</scope>
    <source>
        <strain evidence="8 9">T3-2 S1-C</strain>
    </source>
</reference>
<gene>
    <name evidence="8" type="ORF">DLK05_03310</name>
</gene>
<dbReference type="InterPro" id="IPR013766">
    <property type="entry name" value="Thioredoxin_domain"/>
</dbReference>
<evidence type="ECO:0000256" key="5">
    <source>
        <dbReference type="SAM" id="Coils"/>
    </source>
</evidence>
<dbReference type="AlphaFoldDB" id="A0A434AXM5"/>
<keyword evidence="2" id="KW-0201">Cytochrome c-type biogenesis</keyword>
<name>A0A434AXM5_9BACT</name>
<dbReference type="PROSITE" id="PS51352">
    <property type="entry name" value="THIOREDOXIN_2"/>
    <property type="match status" value="1"/>
</dbReference>
<keyword evidence="9" id="KW-1185">Reference proteome</keyword>
<comment type="caution">
    <text evidence="8">The sequence shown here is derived from an EMBL/GenBank/DDBJ whole genome shotgun (WGS) entry which is preliminary data.</text>
</comment>
<keyword evidence="6" id="KW-0732">Signal</keyword>
<evidence type="ECO:0000256" key="3">
    <source>
        <dbReference type="ARBA" id="ARBA00023157"/>
    </source>
</evidence>
<dbReference type="PANTHER" id="PTHR42852">
    <property type="entry name" value="THIOL:DISULFIDE INTERCHANGE PROTEIN DSBE"/>
    <property type="match status" value="1"/>
</dbReference>
<dbReference type="InterPro" id="IPR036249">
    <property type="entry name" value="Thioredoxin-like_sf"/>
</dbReference>
<dbReference type="GO" id="GO:0017004">
    <property type="term" value="P:cytochrome complex assembly"/>
    <property type="evidence" value="ECO:0007669"/>
    <property type="project" value="UniProtKB-KW"/>
</dbReference>
<evidence type="ECO:0000256" key="6">
    <source>
        <dbReference type="SAM" id="SignalP"/>
    </source>
</evidence>
<dbReference type="InterPro" id="IPR025380">
    <property type="entry name" value="DUF4369"/>
</dbReference>
<protein>
    <submittedName>
        <fullName evidence="8">AhpC/TSA family protein</fullName>
    </submittedName>
</protein>
<accession>A0A434AXM5</accession>
<keyword evidence="4" id="KW-0676">Redox-active center</keyword>
<evidence type="ECO:0000259" key="7">
    <source>
        <dbReference type="PROSITE" id="PS51352"/>
    </source>
</evidence>
<dbReference type="GO" id="GO:0030313">
    <property type="term" value="C:cell envelope"/>
    <property type="evidence" value="ECO:0007669"/>
    <property type="project" value="UniProtKB-SubCell"/>
</dbReference>
<keyword evidence="3" id="KW-1015">Disulfide bond</keyword>
<feature type="chain" id="PRO_5019186528" evidence="6">
    <location>
        <begin position="25"/>
        <end position="389"/>
    </location>
</feature>
<dbReference type="OrthoDB" id="6399635at2"/>
<evidence type="ECO:0000313" key="8">
    <source>
        <dbReference type="EMBL" id="RUT79264.1"/>
    </source>
</evidence>
<evidence type="ECO:0000256" key="2">
    <source>
        <dbReference type="ARBA" id="ARBA00022748"/>
    </source>
</evidence>
<dbReference type="PANTHER" id="PTHR42852:SF6">
    <property type="entry name" value="THIOL:DISULFIDE INTERCHANGE PROTEIN DSBE"/>
    <property type="match status" value="1"/>
</dbReference>
<proteinExistence type="predicted"/>
<dbReference type="SUPFAM" id="SSF52833">
    <property type="entry name" value="Thioredoxin-like"/>
    <property type="match status" value="1"/>
</dbReference>
<feature type="signal peptide" evidence="6">
    <location>
        <begin position="1"/>
        <end position="24"/>
    </location>
</feature>
<sequence length="389" mass="44430">MKASYMKKLLLALPILLLWACSQKDVVKIKGNIKHAEGKTLYLDKLHVAKAEVIDSVKIDKNGDFKFKVKSLQPEFYLLRLSDGKLITLLTETNERIELDINGEKMANDYTIKGSKGSLLVKELNDKLTKSKNQLSKIRKELENKKGDPNFSSISQNLLAKYVKVLQDQHEYSAKFIMKNATSLAGYMALYQKLDDKTFTLNENADIQYLKIVASSMKALYPEHEYTKAILANLQKMEKRLENLKISKLIQDKGSNYPEINLPNTNGKEIKLSSLKGKFIVLSFWASQDLNSRKHNRTLRKIYNKYHKMGLEIYQVSVDQDAKLWKKAISEDKLNWINVCNPKTGSGAAARNFNIQQIPSNYLIDKKGDIVGKNLFGIALDEKIAEYIR</sequence>
<dbReference type="Proteomes" id="UP000282985">
    <property type="component" value="Unassembled WGS sequence"/>
</dbReference>
<dbReference type="Pfam" id="PF14289">
    <property type="entry name" value="DUF4369"/>
    <property type="match status" value="1"/>
</dbReference>
<evidence type="ECO:0000256" key="4">
    <source>
        <dbReference type="ARBA" id="ARBA00023284"/>
    </source>
</evidence>
<dbReference type="Pfam" id="PF00578">
    <property type="entry name" value="AhpC-TSA"/>
    <property type="match status" value="1"/>
</dbReference>
<comment type="subcellular location">
    <subcellularLocation>
        <location evidence="1">Cell envelope</location>
    </subcellularLocation>
</comment>
<feature type="coiled-coil region" evidence="5">
    <location>
        <begin position="121"/>
        <end position="148"/>
    </location>
</feature>
<dbReference type="CDD" id="cd02966">
    <property type="entry name" value="TlpA_like_family"/>
    <property type="match status" value="1"/>
</dbReference>
<dbReference type="Gene3D" id="3.40.30.10">
    <property type="entry name" value="Glutaredoxin"/>
    <property type="match status" value="1"/>
</dbReference>
<feature type="domain" description="Thioredoxin" evidence="7">
    <location>
        <begin position="251"/>
        <end position="389"/>
    </location>
</feature>
<keyword evidence="5" id="KW-0175">Coiled coil</keyword>